<evidence type="ECO:0000313" key="2">
    <source>
        <dbReference type="EMBL" id="KAK6296537.1"/>
    </source>
</evidence>
<sequence>MRRALNMYRGEIYAYAMYLQKELSSAGTVGFFRCDVACKYWPNLQKVVQACPELEELLKMHPLLSVMHAKVHEWSRELKWGGRNQPGADHTTGEEVKQVNSFISRAAVTTKYMSKAVRTDIITLLAMGWNKRKFTNMDRMLAKRYVKNVKRLKEETSLLEEKQAELDINDTVLQEWTAEVQQWPEATLQDSQTGQTGHLQKKIEGLYLSVKQRKYYLYRLTDGNKRRHQILRKIVEDKAALTTAIVQLHEQQAEFRLPTVDELLNTDNFVWPWQRLGTSNSHLAIKKAIFDRLMLVNRLQEEEWILGEEMKRHWGRR</sequence>
<keyword evidence="1" id="KW-0175">Coiled coil</keyword>
<organism evidence="2 3">
    <name type="scientific">Coregonus suidteri</name>
    <dbReference type="NCBI Taxonomy" id="861788"/>
    <lineage>
        <taxon>Eukaryota</taxon>
        <taxon>Metazoa</taxon>
        <taxon>Chordata</taxon>
        <taxon>Craniata</taxon>
        <taxon>Vertebrata</taxon>
        <taxon>Euteleostomi</taxon>
        <taxon>Actinopterygii</taxon>
        <taxon>Neopterygii</taxon>
        <taxon>Teleostei</taxon>
        <taxon>Protacanthopterygii</taxon>
        <taxon>Salmoniformes</taxon>
        <taxon>Salmonidae</taxon>
        <taxon>Coregoninae</taxon>
        <taxon>Coregonus</taxon>
    </lineage>
</organism>
<name>A0AAN8KPW2_9TELE</name>
<accession>A0AAN8KPW2</accession>
<evidence type="ECO:0000313" key="3">
    <source>
        <dbReference type="Proteomes" id="UP001356427"/>
    </source>
</evidence>
<dbReference type="PANTHER" id="PTHR33104:SF2">
    <property type="entry name" value="CXC3 LIKE CYSTEINE CLUSTER DOMAIN-CONTAINING PROTEIN"/>
    <property type="match status" value="1"/>
</dbReference>
<dbReference type="AlphaFoldDB" id="A0AAN8KPW2"/>
<evidence type="ECO:0000256" key="1">
    <source>
        <dbReference type="SAM" id="Coils"/>
    </source>
</evidence>
<dbReference type="PANTHER" id="PTHR33104">
    <property type="entry name" value="SI:DKEY-29D5.2"/>
    <property type="match status" value="1"/>
</dbReference>
<dbReference type="Pfam" id="PF18758">
    <property type="entry name" value="KDZ"/>
    <property type="match status" value="1"/>
</dbReference>
<reference evidence="2 3" key="1">
    <citation type="submission" date="2021-04" db="EMBL/GenBank/DDBJ databases">
        <authorList>
            <person name="De Guttry C."/>
            <person name="Zahm M."/>
            <person name="Klopp C."/>
            <person name="Cabau C."/>
            <person name="Louis A."/>
            <person name="Berthelot C."/>
            <person name="Parey E."/>
            <person name="Roest Crollius H."/>
            <person name="Montfort J."/>
            <person name="Robinson-Rechavi M."/>
            <person name="Bucao C."/>
            <person name="Bouchez O."/>
            <person name="Gislard M."/>
            <person name="Lluch J."/>
            <person name="Milhes M."/>
            <person name="Lampietro C."/>
            <person name="Lopez Roques C."/>
            <person name="Donnadieu C."/>
            <person name="Braasch I."/>
            <person name="Desvignes T."/>
            <person name="Postlethwait J."/>
            <person name="Bobe J."/>
            <person name="Wedekind C."/>
            <person name="Guiguen Y."/>
        </authorList>
    </citation>
    <scope>NUCLEOTIDE SEQUENCE [LARGE SCALE GENOMIC DNA]</scope>
    <source>
        <strain evidence="2">Cs_M1</strain>
        <tissue evidence="2">Blood</tissue>
    </source>
</reference>
<proteinExistence type="predicted"/>
<dbReference type="InterPro" id="IPR040521">
    <property type="entry name" value="KDZ"/>
</dbReference>
<dbReference type="EMBL" id="JAGTTL010000032">
    <property type="protein sequence ID" value="KAK6296537.1"/>
    <property type="molecule type" value="Genomic_DNA"/>
</dbReference>
<comment type="caution">
    <text evidence="2">The sequence shown here is derived from an EMBL/GenBank/DDBJ whole genome shotgun (WGS) entry which is preliminary data.</text>
</comment>
<feature type="coiled-coil region" evidence="1">
    <location>
        <begin position="142"/>
        <end position="169"/>
    </location>
</feature>
<gene>
    <name evidence="2" type="ORF">J4Q44_G00326790</name>
</gene>
<keyword evidence="3" id="KW-1185">Reference proteome</keyword>
<protein>
    <submittedName>
        <fullName evidence="2">Uncharacterized protein</fullName>
    </submittedName>
</protein>
<dbReference type="Proteomes" id="UP001356427">
    <property type="component" value="Unassembled WGS sequence"/>
</dbReference>